<dbReference type="EMBL" id="JAMTCK010000003">
    <property type="protein sequence ID" value="MCP2164655.1"/>
    <property type="molecule type" value="Genomic_DNA"/>
</dbReference>
<dbReference type="RefSeq" id="WP_253768510.1">
    <property type="nucleotide sequence ID" value="NZ_JAMTCK010000003.1"/>
</dbReference>
<keyword evidence="2" id="KW-1185">Reference proteome</keyword>
<gene>
    <name evidence="1" type="ORF">LX83_001495</name>
</gene>
<dbReference type="AlphaFoldDB" id="A0AAE3GC21"/>
<sequence>MTFRQGNNSFPNFPLIKTSRIPNVVVVTISAMSENSSTGVREPLVRNAIEQIPARREEVDAAANGYASVAIADGQDLELSTHLGRPGD</sequence>
<protein>
    <submittedName>
        <fullName evidence="1">Uncharacterized protein</fullName>
    </submittedName>
</protein>
<reference evidence="1" key="1">
    <citation type="submission" date="2022-06" db="EMBL/GenBank/DDBJ databases">
        <title>Genomic Encyclopedia of Archaeal and Bacterial Type Strains, Phase II (KMG-II): from individual species to whole genera.</title>
        <authorList>
            <person name="Goeker M."/>
        </authorList>
    </citation>
    <scope>NUCLEOTIDE SEQUENCE</scope>
    <source>
        <strain evidence="1">DSM 43935</strain>
    </source>
</reference>
<organism evidence="1 2">
    <name type="scientific">Goodfellowiella coeruleoviolacea</name>
    <dbReference type="NCBI Taxonomy" id="334858"/>
    <lineage>
        <taxon>Bacteria</taxon>
        <taxon>Bacillati</taxon>
        <taxon>Actinomycetota</taxon>
        <taxon>Actinomycetes</taxon>
        <taxon>Pseudonocardiales</taxon>
        <taxon>Pseudonocardiaceae</taxon>
        <taxon>Goodfellowiella</taxon>
    </lineage>
</organism>
<accession>A0AAE3GC21</accession>
<dbReference type="Proteomes" id="UP001206128">
    <property type="component" value="Unassembled WGS sequence"/>
</dbReference>
<comment type="caution">
    <text evidence="1">The sequence shown here is derived from an EMBL/GenBank/DDBJ whole genome shotgun (WGS) entry which is preliminary data.</text>
</comment>
<evidence type="ECO:0000313" key="1">
    <source>
        <dbReference type="EMBL" id="MCP2164655.1"/>
    </source>
</evidence>
<proteinExistence type="predicted"/>
<name>A0AAE3GC21_9PSEU</name>
<evidence type="ECO:0000313" key="2">
    <source>
        <dbReference type="Proteomes" id="UP001206128"/>
    </source>
</evidence>